<dbReference type="Gene3D" id="3.60.40.10">
    <property type="entry name" value="PPM-type phosphatase domain"/>
    <property type="match status" value="1"/>
</dbReference>
<protein>
    <submittedName>
        <fullName evidence="2">Protein phosphatase</fullName>
    </submittedName>
</protein>
<dbReference type="SMART" id="SM00332">
    <property type="entry name" value="PP2Cc"/>
    <property type="match status" value="1"/>
</dbReference>
<dbReference type="AlphaFoldDB" id="A0A4R2TVM3"/>
<sequence length="245" mass="27497">MKAFGCTDVGKVRPVNEDNYCIYEDKFKLYIVADGMGGHRGGDVASSLAIEYIKEHLIKYIEIEMEPRDVEGIIFESFNRANTEVYNKSLKEEDCNGMGTTVTLALTINDKVYIGHVGDSRAYLYSKGEIKQITEDHSLVAELVKNGSITAREARRHPQKNIITRALGTEKTIKVDIFSLDFIEQDIIILCTDGLSNYIDELEIKSIIDKLGVMNESCQELVYLANKKGGCDNITIIIVKNTELE</sequence>
<dbReference type="PROSITE" id="PS51746">
    <property type="entry name" value="PPM_2"/>
    <property type="match status" value="1"/>
</dbReference>
<feature type="domain" description="PPM-type phosphatase" evidence="1">
    <location>
        <begin position="3"/>
        <end position="241"/>
    </location>
</feature>
<dbReference type="CDD" id="cd00143">
    <property type="entry name" value="PP2Cc"/>
    <property type="match status" value="1"/>
</dbReference>
<dbReference type="InterPro" id="IPR036457">
    <property type="entry name" value="PPM-type-like_dom_sf"/>
</dbReference>
<dbReference type="SUPFAM" id="SSF81606">
    <property type="entry name" value="PP2C-like"/>
    <property type="match status" value="1"/>
</dbReference>
<dbReference type="RefSeq" id="WP_132848804.1">
    <property type="nucleotide sequence ID" value="NZ_CP058648.1"/>
</dbReference>
<dbReference type="NCBIfam" id="NF033484">
    <property type="entry name" value="Stp1_PP2C_phos"/>
    <property type="match status" value="1"/>
</dbReference>
<evidence type="ECO:0000313" key="3">
    <source>
        <dbReference type="Proteomes" id="UP000295504"/>
    </source>
</evidence>
<organism evidence="2 3">
    <name type="scientific">Serpentinicella alkaliphila</name>
    <dbReference type="NCBI Taxonomy" id="1734049"/>
    <lineage>
        <taxon>Bacteria</taxon>
        <taxon>Bacillati</taxon>
        <taxon>Bacillota</taxon>
        <taxon>Clostridia</taxon>
        <taxon>Peptostreptococcales</taxon>
        <taxon>Natronincolaceae</taxon>
        <taxon>Serpentinicella</taxon>
    </lineage>
</organism>
<dbReference type="Pfam" id="PF13672">
    <property type="entry name" value="PP2C_2"/>
    <property type="match status" value="1"/>
</dbReference>
<accession>A0A4R2TVM3</accession>
<dbReference type="EMBL" id="SLYC01000024">
    <property type="protein sequence ID" value="TCQ01679.1"/>
    <property type="molecule type" value="Genomic_DNA"/>
</dbReference>
<dbReference type="GO" id="GO:0004722">
    <property type="term" value="F:protein serine/threonine phosphatase activity"/>
    <property type="evidence" value="ECO:0007669"/>
    <property type="project" value="InterPro"/>
</dbReference>
<evidence type="ECO:0000259" key="1">
    <source>
        <dbReference type="PROSITE" id="PS51746"/>
    </source>
</evidence>
<reference evidence="2 3" key="1">
    <citation type="submission" date="2019-03" db="EMBL/GenBank/DDBJ databases">
        <title>Genomic Encyclopedia of Type Strains, Phase IV (KMG-IV): sequencing the most valuable type-strain genomes for metagenomic binning, comparative biology and taxonomic classification.</title>
        <authorList>
            <person name="Goeker M."/>
        </authorList>
    </citation>
    <scope>NUCLEOTIDE SEQUENCE [LARGE SCALE GENOMIC DNA]</scope>
    <source>
        <strain evidence="2 3">DSM 100013</strain>
    </source>
</reference>
<keyword evidence="3" id="KW-1185">Reference proteome</keyword>
<name>A0A4R2TVM3_9FIRM</name>
<comment type="caution">
    <text evidence="2">The sequence shown here is derived from an EMBL/GenBank/DDBJ whole genome shotgun (WGS) entry which is preliminary data.</text>
</comment>
<dbReference type="Proteomes" id="UP000295504">
    <property type="component" value="Unassembled WGS sequence"/>
</dbReference>
<dbReference type="OrthoDB" id="9801841at2"/>
<dbReference type="InterPro" id="IPR015655">
    <property type="entry name" value="PP2C"/>
</dbReference>
<evidence type="ECO:0000313" key="2">
    <source>
        <dbReference type="EMBL" id="TCQ01679.1"/>
    </source>
</evidence>
<gene>
    <name evidence="2" type="ORF">EDD79_102420</name>
</gene>
<dbReference type="SMART" id="SM00331">
    <property type="entry name" value="PP2C_SIG"/>
    <property type="match status" value="1"/>
</dbReference>
<dbReference type="PANTHER" id="PTHR47992">
    <property type="entry name" value="PROTEIN PHOSPHATASE"/>
    <property type="match status" value="1"/>
</dbReference>
<proteinExistence type="predicted"/>
<dbReference type="InterPro" id="IPR001932">
    <property type="entry name" value="PPM-type_phosphatase-like_dom"/>
</dbReference>